<feature type="region of interest" description="Disordered" evidence="1">
    <location>
        <begin position="1"/>
        <end position="51"/>
    </location>
</feature>
<evidence type="ECO:0000313" key="3">
    <source>
        <dbReference type="Proteomes" id="UP000603200"/>
    </source>
</evidence>
<comment type="caution">
    <text evidence="2">The sequence shown here is derived from an EMBL/GenBank/DDBJ whole genome shotgun (WGS) entry which is preliminary data.</text>
</comment>
<keyword evidence="3" id="KW-1185">Reference proteome</keyword>
<accession>A0ABQ4A4T4</accession>
<evidence type="ECO:0000256" key="1">
    <source>
        <dbReference type="SAM" id="MobiDB-lite"/>
    </source>
</evidence>
<sequence>MSRVTFRPASRHRSATASTSAATPERTTEFGPFTAAKPTVPDKSEASSASDAWIATIAPPDGNACINEPRADTTFAASSNDHTPATYAAANSPIE</sequence>
<gene>
    <name evidence="2" type="ORF">Ahu01nite_089640</name>
</gene>
<name>A0ABQ4A4T4_9ACTN</name>
<reference evidence="2 3" key="1">
    <citation type="submission" date="2021-01" db="EMBL/GenBank/DDBJ databases">
        <title>Whole genome shotgun sequence of Actinoplanes humidus NBRC 14915.</title>
        <authorList>
            <person name="Komaki H."/>
            <person name="Tamura T."/>
        </authorList>
    </citation>
    <scope>NUCLEOTIDE SEQUENCE [LARGE SCALE GENOMIC DNA]</scope>
    <source>
        <strain evidence="2 3">NBRC 14915</strain>
    </source>
</reference>
<proteinExistence type="predicted"/>
<dbReference type="Proteomes" id="UP000603200">
    <property type="component" value="Unassembled WGS sequence"/>
</dbReference>
<dbReference type="EMBL" id="BOMN01000129">
    <property type="protein sequence ID" value="GIE25862.1"/>
    <property type="molecule type" value="Genomic_DNA"/>
</dbReference>
<feature type="compositionally biased region" description="Low complexity" evidence="1">
    <location>
        <begin position="15"/>
        <end position="25"/>
    </location>
</feature>
<evidence type="ECO:0000313" key="2">
    <source>
        <dbReference type="EMBL" id="GIE25862.1"/>
    </source>
</evidence>
<feature type="region of interest" description="Disordered" evidence="1">
    <location>
        <begin position="74"/>
        <end position="95"/>
    </location>
</feature>
<organism evidence="2 3">
    <name type="scientific">Winogradskya humida</name>
    <dbReference type="NCBI Taxonomy" id="113566"/>
    <lineage>
        <taxon>Bacteria</taxon>
        <taxon>Bacillati</taxon>
        <taxon>Actinomycetota</taxon>
        <taxon>Actinomycetes</taxon>
        <taxon>Micromonosporales</taxon>
        <taxon>Micromonosporaceae</taxon>
        <taxon>Winogradskya</taxon>
    </lineage>
</organism>
<protein>
    <submittedName>
        <fullName evidence="2">Uncharacterized protein</fullName>
    </submittedName>
</protein>